<dbReference type="CDD" id="cd02216">
    <property type="entry name" value="cupin_GDO-like_N"/>
    <property type="match status" value="1"/>
</dbReference>
<dbReference type="SUPFAM" id="SSF51182">
    <property type="entry name" value="RmlC-like cupins"/>
    <property type="match status" value="1"/>
</dbReference>
<dbReference type="PANTHER" id="PTHR41517">
    <property type="entry name" value="1,2-DIOXYGENASE PROTEIN-RELATED"/>
    <property type="match status" value="1"/>
</dbReference>
<accession>A0ABU4UI35</accession>
<dbReference type="InterPro" id="IPR014710">
    <property type="entry name" value="RmlC-like_jellyroll"/>
</dbReference>
<proteinExistence type="predicted"/>
<dbReference type="InterPro" id="IPR047183">
    <property type="entry name" value="GDO-like"/>
</dbReference>
<comment type="caution">
    <text evidence="1">The sequence shown here is derived from an EMBL/GenBank/DDBJ whole genome shotgun (WGS) entry which is preliminary data.</text>
</comment>
<dbReference type="Proteomes" id="UP001284537">
    <property type="component" value="Unassembled WGS sequence"/>
</dbReference>
<name>A0ABU4UI35_9GAMM</name>
<dbReference type="RefSeq" id="WP_319962408.1">
    <property type="nucleotide sequence ID" value="NZ_JAXARY010000017.1"/>
</dbReference>
<dbReference type="EMBL" id="JAXARY010000017">
    <property type="protein sequence ID" value="MDX8129111.1"/>
    <property type="molecule type" value="Genomic_DNA"/>
</dbReference>
<gene>
    <name evidence="1" type="ORF">QLH52_17565</name>
</gene>
<dbReference type="Gene3D" id="2.60.120.10">
    <property type="entry name" value="Jelly Rolls"/>
    <property type="match status" value="2"/>
</dbReference>
<evidence type="ECO:0000313" key="1">
    <source>
        <dbReference type="EMBL" id="MDX8129111.1"/>
    </source>
</evidence>
<evidence type="ECO:0000313" key="2">
    <source>
        <dbReference type="Proteomes" id="UP001284537"/>
    </source>
</evidence>
<reference evidence="1 2" key="1">
    <citation type="submission" date="2023-11" db="EMBL/GenBank/DDBJ databases">
        <authorList>
            <person name="Ouyang M.-Y."/>
        </authorList>
    </citation>
    <scope>NUCLEOTIDE SEQUENCE [LARGE SCALE GENOMIC DNA]</scope>
    <source>
        <strain evidence="1 2">OY6</strain>
    </source>
</reference>
<keyword evidence="2" id="KW-1185">Reference proteome</keyword>
<dbReference type="PANTHER" id="PTHR41517:SF1">
    <property type="entry name" value="CUPIN"/>
    <property type="match status" value="1"/>
</dbReference>
<protein>
    <submittedName>
        <fullName evidence="1">Cupin</fullName>
    </submittedName>
</protein>
<sequence length="320" mass="34966">MTIVKPQNPLEPLLENCRYFEYTQAADPLGSGAISQLPFANFGSELHRTGGTRIIPLDVSEQLCCPGPGPATSPALCANFVRILAGESLATEFNATSLLFYVMYGSGHTEFDDLTIPWQIGDFVVLPVGKDIRHFADSDAAFYLVHDQPLLTYLGVTADRPCFKPTLYTAEDSLRELAAAQKAAETVNRNRISVLLANKAMDQTLTVTHTLWAMLGVLPNGAVQLPHRHQSVALDLILDCAPGCYTLVGPQISASGQIVNPTRVDWQPYSAFITPPGYWHAHYNESGKEAHLIPLQDAGLQTYLRSLDIKFVLPDGSVSR</sequence>
<dbReference type="InterPro" id="IPR011051">
    <property type="entry name" value="RmlC_Cupin_sf"/>
</dbReference>
<organism evidence="1 2">
    <name type="scientific">Methylomonas defluvii</name>
    <dbReference type="NCBI Taxonomy" id="3045149"/>
    <lineage>
        <taxon>Bacteria</taxon>
        <taxon>Pseudomonadati</taxon>
        <taxon>Pseudomonadota</taxon>
        <taxon>Gammaproteobacteria</taxon>
        <taxon>Methylococcales</taxon>
        <taxon>Methylococcaceae</taxon>
        <taxon>Methylomonas</taxon>
    </lineage>
</organism>